<dbReference type="EMBL" id="JAKUDN010000001">
    <property type="protein sequence ID" value="MCP8351857.1"/>
    <property type="molecule type" value="Genomic_DNA"/>
</dbReference>
<feature type="signal peptide" evidence="1">
    <location>
        <begin position="1"/>
        <end position="18"/>
    </location>
</feature>
<comment type="caution">
    <text evidence="2">The sequence shown here is derived from an EMBL/GenBank/DDBJ whole genome shotgun (WGS) entry which is preliminary data.</text>
</comment>
<accession>A0ABT1L3U9</accession>
<keyword evidence="1" id="KW-0732">Signal</keyword>
<evidence type="ECO:0000256" key="1">
    <source>
        <dbReference type="SAM" id="SignalP"/>
    </source>
</evidence>
<evidence type="ECO:0000313" key="2">
    <source>
        <dbReference type="EMBL" id="MCP8351857.1"/>
    </source>
</evidence>
<dbReference type="RefSeq" id="WP_258568965.1">
    <property type="nucleotide sequence ID" value="NZ_JAKUDN010000001.1"/>
</dbReference>
<sequence>MLTRILSALLIFSASLCAADTPRLFFGVNVGASMMSVSPPRASDHTTVTALSELLGSTDDNQEGALLEFSSTFDNFLVISPSLGMTFPVSNMLLLEGYARLDINEKDFTVQNSGNPSDKIVSRISKEIGIGGSLMVRVSKQYAIGPTVEAVILSNESLILTSSEKKDYTMVEIGIQSTYRMHDYLTLGISCNTALDQNFTVKSTASSNDKNLNLSYKVAKAAISLRITPI</sequence>
<feature type="chain" id="PRO_5045446209" description="Outer membrane protein beta-barrel domain-containing protein" evidence="1">
    <location>
        <begin position="19"/>
        <end position="230"/>
    </location>
</feature>
<protein>
    <recommendedName>
        <fullName evidence="4">Outer membrane protein beta-barrel domain-containing protein</fullName>
    </recommendedName>
</protein>
<gene>
    <name evidence="2" type="ORF">MKS91_00925</name>
</gene>
<keyword evidence="3" id="KW-1185">Reference proteome</keyword>
<proteinExistence type="predicted"/>
<reference evidence="2 3" key="1">
    <citation type="journal article" date="2022" name="Nat. Microbiol.">
        <title>The microbiome of a bacterivorous marine choanoflagellate contains a resource-demanding obligate bacterial associate.</title>
        <authorList>
            <person name="Needham D.M."/>
            <person name="Poirier C."/>
            <person name="Bachy C."/>
            <person name="George E.E."/>
            <person name="Wilken S."/>
            <person name="Yung C.C.M."/>
            <person name="Limardo A.J."/>
            <person name="Morando M."/>
            <person name="Sudek L."/>
            <person name="Malmstrom R.R."/>
            <person name="Keeling P.J."/>
            <person name="Santoro A.E."/>
            <person name="Worden A.Z."/>
        </authorList>
    </citation>
    <scope>NUCLEOTIDE SEQUENCE [LARGE SCALE GENOMIC DNA]</scope>
    <source>
        <strain evidence="2 3">Comchoano-2</strain>
    </source>
</reference>
<evidence type="ECO:0008006" key="4">
    <source>
        <dbReference type="Google" id="ProtNLM"/>
    </source>
</evidence>
<organism evidence="2 3">
    <name type="scientific">Candidatus Synchoanobacter obligatus</name>
    <dbReference type="NCBI Taxonomy" id="2919597"/>
    <lineage>
        <taxon>Bacteria</taxon>
        <taxon>Pseudomonadati</taxon>
        <taxon>Pseudomonadota</taxon>
        <taxon>Gammaproteobacteria</taxon>
        <taxon>Candidatus Comchoanobacterales</taxon>
        <taxon>Candidatus Comchoanobacteraceae</taxon>
        <taxon>Candidatus Synchoanobacter</taxon>
    </lineage>
</organism>
<dbReference type="Proteomes" id="UP001320768">
    <property type="component" value="Unassembled WGS sequence"/>
</dbReference>
<name>A0ABT1L3U9_9GAMM</name>
<evidence type="ECO:0000313" key="3">
    <source>
        <dbReference type="Proteomes" id="UP001320768"/>
    </source>
</evidence>